<name>A0A512BV67_9HYPH</name>
<dbReference type="InterPro" id="IPR009875">
    <property type="entry name" value="PilZ_domain"/>
</dbReference>
<dbReference type="OrthoDB" id="7999917at2"/>
<dbReference type="AlphaFoldDB" id="A0A512BV67"/>
<dbReference type="GO" id="GO:0006355">
    <property type="term" value="P:regulation of DNA-templated transcription"/>
    <property type="evidence" value="ECO:0007669"/>
    <property type="project" value="InterPro"/>
</dbReference>
<dbReference type="InterPro" id="IPR010985">
    <property type="entry name" value="Ribbon_hlx_hlx"/>
</dbReference>
<dbReference type="RefSeq" id="WP_114187687.1">
    <property type="nucleotide sequence ID" value="NZ_BJYU01000048.1"/>
</dbReference>
<evidence type="ECO:0000259" key="1">
    <source>
        <dbReference type="Pfam" id="PF07238"/>
    </source>
</evidence>
<evidence type="ECO:0000313" key="2">
    <source>
        <dbReference type="EMBL" id="GEO15805.1"/>
    </source>
</evidence>
<protein>
    <recommendedName>
        <fullName evidence="1">PilZ domain-containing protein</fullName>
    </recommendedName>
</protein>
<dbReference type="SUPFAM" id="SSF47598">
    <property type="entry name" value="Ribbon-helix-helix"/>
    <property type="match status" value="1"/>
</dbReference>
<dbReference type="EMBL" id="BJYU01000048">
    <property type="protein sequence ID" value="GEO15805.1"/>
    <property type="molecule type" value="Genomic_DNA"/>
</dbReference>
<comment type="caution">
    <text evidence="2">The sequence shown here is derived from an EMBL/GenBank/DDBJ whole genome shotgun (WGS) entry which is preliminary data.</text>
</comment>
<keyword evidence="3" id="KW-1185">Reference proteome</keyword>
<feature type="domain" description="PilZ" evidence="1">
    <location>
        <begin position="9"/>
        <end position="84"/>
    </location>
</feature>
<evidence type="ECO:0000313" key="3">
    <source>
        <dbReference type="Proteomes" id="UP000321085"/>
    </source>
</evidence>
<dbReference type="GO" id="GO:0035438">
    <property type="term" value="F:cyclic-di-GMP binding"/>
    <property type="evidence" value="ECO:0007669"/>
    <property type="project" value="InterPro"/>
</dbReference>
<accession>A0A512BV67</accession>
<dbReference type="Proteomes" id="UP000321085">
    <property type="component" value="Unassembled WGS sequence"/>
</dbReference>
<reference evidence="2 3" key="1">
    <citation type="submission" date="2019-07" db="EMBL/GenBank/DDBJ databases">
        <title>Whole genome shotgun sequence of Microvirga aerophila NBRC 106136.</title>
        <authorList>
            <person name="Hosoyama A."/>
            <person name="Uohara A."/>
            <person name="Ohji S."/>
            <person name="Ichikawa N."/>
        </authorList>
    </citation>
    <scope>NUCLEOTIDE SEQUENCE [LARGE SCALE GENOMIC DNA]</scope>
    <source>
        <strain evidence="2 3">NBRC 106136</strain>
    </source>
</reference>
<dbReference type="Pfam" id="PF07238">
    <property type="entry name" value="PilZ"/>
    <property type="match status" value="1"/>
</dbReference>
<proteinExistence type="predicted"/>
<gene>
    <name evidence="2" type="ORF">MAE02_35010</name>
</gene>
<dbReference type="CDD" id="cd21631">
    <property type="entry name" value="RHH_CopG_NikR-like"/>
    <property type="match status" value="1"/>
</dbReference>
<organism evidence="2 3">
    <name type="scientific">Microvirga aerophila</name>
    <dbReference type="NCBI Taxonomy" id="670291"/>
    <lineage>
        <taxon>Bacteria</taxon>
        <taxon>Pseudomonadati</taxon>
        <taxon>Pseudomonadota</taxon>
        <taxon>Alphaproteobacteria</taxon>
        <taxon>Hyphomicrobiales</taxon>
        <taxon>Methylobacteriaceae</taxon>
        <taxon>Microvirga</taxon>
    </lineage>
</organism>
<sequence>MDEHHSNARRPTALAAKVLADKRRSHVGCMVRDLSDGGAKIELSEDTPLPYEFELEIPDMSLCVRTRVAWTNGRSYGLMFIEKPRITEDTGPSGLLPETDPIPDAEARALTLHLSETEHERLRRFSFERRLSYQEVIERALRAYLNQQELGL</sequence>
<dbReference type="SUPFAM" id="SSF141371">
    <property type="entry name" value="PilZ domain-like"/>
    <property type="match status" value="1"/>
</dbReference>